<dbReference type="Proteomes" id="UP000828061">
    <property type="component" value="Segment"/>
</dbReference>
<name>A0AAE8XSD5_9CAUD</name>
<accession>A0AAE8XSD5</accession>
<feature type="region of interest" description="Disordered" evidence="1">
    <location>
        <begin position="222"/>
        <end position="254"/>
    </location>
</feature>
<reference evidence="2" key="1">
    <citation type="submission" date="2021-05" db="EMBL/GenBank/DDBJ databases">
        <title>Diversity, taxonomy and evolution of archaeal viruses of the class Caudoviricetes.</title>
        <authorList>
            <person name="Liu Y."/>
            <person name="Demina T.A."/>
            <person name="Roux S."/>
            <person name="Aiewsakun P."/>
            <person name="Kazlauskas D."/>
            <person name="Simmonds P."/>
            <person name="Prangishvili D."/>
            <person name="Oksanen H.M."/>
            <person name="Krupovic M."/>
        </authorList>
    </citation>
    <scope>NUCLEOTIDE SEQUENCE</scope>
    <source>
        <strain evidence="2">HRTV-14/2</strain>
    </source>
</reference>
<sequence>MGGLVLPPRKVALSDTQRTMSVKVNSDGDFVENTVTTLGANHVSDLYDLLQKDDHSVMSLSHEVRKAFGEDSVKKGGESDIAKWCEAPREVHIIEPNDANDSDGSIGRAFWKATDYTANDYNQFTGKYDSLKEENGGFGVKPLAEADDFQRELLLSQEIIEAKDTVMVPINSNGEPIVPVVASKGRQEATEGFEVGSVPTYEEAKARLETLLSDYFGEVEVDETAETSDTNNSGSGSDGDGESDTGLGLPDDLFDPTEVKGIGNKYGEALLVHIVENQISLNWEDYEEHVELPEPEVPDVSEMSQREKDALLQQLLENSE</sequence>
<protein>
    <submittedName>
        <fullName evidence="2">Uncharacterized protein</fullName>
    </submittedName>
</protein>
<organism evidence="2 3">
    <name type="scientific">Halorubrum phage HRTV-14</name>
    <dbReference type="NCBI Taxonomy" id="2877994"/>
    <lineage>
        <taxon>Viruses</taxon>
        <taxon>Duplodnaviria</taxon>
        <taxon>Heunggongvirae</taxon>
        <taxon>Uroviricota</taxon>
        <taxon>Caudoviricetes</taxon>
        <taxon>Thumleimavirales</taxon>
        <taxon>Hafunaviridae</taxon>
        <taxon>Haloferacalesvirus</taxon>
        <taxon>Haloferacalesvirus hv8</taxon>
    </lineage>
</organism>
<gene>
    <name evidence="2" type="ORF">HRTV-14_gp126</name>
</gene>
<dbReference type="EMBL" id="MZ334492">
    <property type="protein sequence ID" value="UBF19199.1"/>
    <property type="molecule type" value="Genomic_DNA"/>
</dbReference>
<evidence type="ECO:0000313" key="3">
    <source>
        <dbReference type="Proteomes" id="UP000828061"/>
    </source>
</evidence>
<proteinExistence type="predicted"/>
<evidence type="ECO:0000256" key="1">
    <source>
        <dbReference type="SAM" id="MobiDB-lite"/>
    </source>
</evidence>
<evidence type="ECO:0000313" key="2">
    <source>
        <dbReference type="EMBL" id="UBF19199.1"/>
    </source>
</evidence>